<dbReference type="AlphaFoldDB" id="A0A9X7IRB1"/>
<dbReference type="InterPro" id="IPR039538">
    <property type="entry name" value="BetI_C"/>
</dbReference>
<feature type="domain" description="HTH tetR-type" evidence="6">
    <location>
        <begin position="7"/>
        <end position="67"/>
    </location>
</feature>
<dbReference type="EMBL" id="PUEV01000008">
    <property type="protein sequence ID" value="PQM53974.1"/>
    <property type="molecule type" value="Genomic_DNA"/>
</dbReference>
<keyword evidence="1" id="KW-0678">Repressor</keyword>
<keyword evidence="4" id="KW-0804">Transcription</keyword>
<dbReference type="GO" id="GO:0000976">
    <property type="term" value="F:transcription cis-regulatory region binding"/>
    <property type="evidence" value="ECO:0007669"/>
    <property type="project" value="TreeGrafter"/>
</dbReference>
<evidence type="ECO:0000256" key="2">
    <source>
        <dbReference type="ARBA" id="ARBA00023015"/>
    </source>
</evidence>
<evidence type="ECO:0000256" key="3">
    <source>
        <dbReference type="ARBA" id="ARBA00023125"/>
    </source>
</evidence>
<evidence type="ECO:0000256" key="5">
    <source>
        <dbReference type="PROSITE-ProRule" id="PRU00335"/>
    </source>
</evidence>
<dbReference type="PROSITE" id="PS50977">
    <property type="entry name" value="HTH_TETR_2"/>
    <property type="match status" value="1"/>
</dbReference>
<keyword evidence="8" id="KW-1185">Reference proteome</keyword>
<dbReference type="RefSeq" id="WP_105294454.1">
    <property type="nucleotide sequence ID" value="NZ_PUEV01000008.1"/>
</dbReference>
<dbReference type="PANTHER" id="PTHR30055">
    <property type="entry name" value="HTH-TYPE TRANSCRIPTIONAL REGULATOR RUTR"/>
    <property type="match status" value="1"/>
</dbReference>
<reference evidence="7 8" key="1">
    <citation type="submission" date="2018-02" db="EMBL/GenBank/DDBJ databases">
        <title>Draft genome sequence of Mycobacterium virginiense isolated from mud of a swine farm in Japan.</title>
        <authorList>
            <person name="Ohya K."/>
        </authorList>
    </citation>
    <scope>NUCLEOTIDE SEQUENCE [LARGE SCALE GENOMIC DNA]</scope>
    <source>
        <strain evidence="7 8">GF75</strain>
    </source>
</reference>
<dbReference type="Gene3D" id="1.10.357.10">
    <property type="entry name" value="Tetracycline Repressor, domain 2"/>
    <property type="match status" value="1"/>
</dbReference>
<proteinExistence type="predicted"/>
<name>A0A9X7IRB1_9MYCO</name>
<dbReference type="InterPro" id="IPR009057">
    <property type="entry name" value="Homeodomain-like_sf"/>
</dbReference>
<sequence length="209" mass="22396">MAYIKATEREGQIVAAAMRVLSEVGVAGTTLRGVAAEAGIPLGTLHYVFPSKDQLLRAVIAAVMDDVVAAVRADLQLDRGVAHALRQGATNFWSTLVESDAGLQIMQYELAMYSVRSEGSGGLAQLQYERYTALVTEFCAQAAQAAGERCAVDFESLGRLALALVDGLIVQYVTSPDPERARRDLDHAVDMVVQFADPQPIGTRPHHAG</sequence>
<evidence type="ECO:0000259" key="6">
    <source>
        <dbReference type="PROSITE" id="PS50977"/>
    </source>
</evidence>
<evidence type="ECO:0000256" key="4">
    <source>
        <dbReference type="ARBA" id="ARBA00023163"/>
    </source>
</evidence>
<protein>
    <submittedName>
        <fullName evidence="7">TetR family transcriptional regulator</fullName>
    </submittedName>
</protein>
<dbReference type="SUPFAM" id="SSF46689">
    <property type="entry name" value="Homeodomain-like"/>
    <property type="match status" value="1"/>
</dbReference>
<dbReference type="GO" id="GO:0003700">
    <property type="term" value="F:DNA-binding transcription factor activity"/>
    <property type="evidence" value="ECO:0007669"/>
    <property type="project" value="TreeGrafter"/>
</dbReference>
<gene>
    <name evidence="7" type="ORF">C5U48_01555</name>
</gene>
<dbReference type="Pfam" id="PF13977">
    <property type="entry name" value="TetR_C_6"/>
    <property type="match status" value="1"/>
</dbReference>
<organism evidence="7 8">
    <name type="scientific">Mycolicibacter virginiensis</name>
    <dbReference type="NCBI Taxonomy" id="1795032"/>
    <lineage>
        <taxon>Bacteria</taxon>
        <taxon>Bacillati</taxon>
        <taxon>Actinomycetota</taxon>
        <taxon>Actinomycetes</taxon>
        <taxon>Mycobacteriales</taxon>
        <taxon>Mycobacteriaceae</taxon>
        <taxon>Mycolicibacter</taxon>
    </lineage>
</organism>
<evidence type="ECO:0000313" key="8">
    <source>
        <dbReference type="Proteomes" id="UP000237911"/>
    </source>
</evidence>
<keyword evidence="3 5" id="KW-0238">DNA-binding</keyword>
<dbReference type="InterPro" id="IPR001647">
    <property type="entry name" value="HTH_TetR"/>
</dbReference>
<dbReference type="PANTHER" id="PTHR30055:SF226">
    <property type="entry name" value="HTH-TYPE TRANSCRIPTIONAL REGULATOR PKSA"/>
    <property type="match status" value="1"/>
</dbReference>
<keyword evidence="2" id="KW-0805">Transcription regulation</keyword>
<comment type="caution">
    <text evidence="7">The sequence shown here is derived from an EMBL/GenBank/DDBJ whole genome shotgun (WGS) entry which is preliminary data.</text>
</comment>
<evidence type="ECO:0000256" key="1">
    <source>
        <dbReference type="ARBA" id="ARBA00022491"/>
    </source>
</evidence>
<evidence type="ECO:0000313" key="7">
    <source>
        <dbReference type="EMBL" id="PQM53974.1"/>
    </source>
</evidence>
<dbReference type="SUPFAM" id="SSF48498">
    <property type="entry name" value="Tetracyclin repressor-like, C-terminal domain"/>
    <property type="match status" value="1"/>
</dbReference>
<dbReference type="Proteomes" id="UP000237911">
    <property type="component" value="Unassembled WGS sequence"/>
</dbReference>
<dbReference type="InterPro" id="IPR050109">
    <property type="entry name" value="HTH-type_TetR-like_transc_reg"/>
</dbReference>
<accession>A0A9X7IRB1</accession>
<dbReference type="Pfam" id="PF00440">
    <property type="entry name" value="TetR_N"/>
    <property type="match status" value="1"/>
</dbReference>
<dbReference type="PRINTS" id="PR00455">
    <property type="entry name" value="HTHTETR"/>
</dbReference>
<feature type="DNA-binding region" description="H-T-H motif" evidence="5">
    <location>
        <begin position="30"/>
        <end position="49"/>
    </location>
</feature>
<dbReference type="InterPro" id="IPR036271">
    <property type="entry name" value="Tet_transcr_reg_TetR-rel_C_sf"/>
</dbReference>